<dbReference type="PANTHER" id="PTHR11014">
    <property type="entry name" value="PEPTIDASE M20 FAMILY MEMBER"/>
    <property type="match status" value="1"/>
</dbReference>
<dbReference type="Pfam" id="PF01546">
    <property type="entry name" value="Peptidase_M20"/>
    <property type="match status" value="1"/>
</dbReference>
<dbReference type="InterPro" id="IPR017439">
    <property type="entry name" value="Amidohydrolase"/>
</dbReference>
<protein>
    <submittedName>
        <fullName evidence="4">Amidohydrolase</fullName>
    </submittedName>
</protein>
<keyword evidence="5" id="KW-1185">Reference proteome</keyword>
<dbReference type="InterPro" id="IPR036264">
    <property type="entry name" value="Bact_exopeptidase_dim_dom"/>
</dbReference>
<sequence>MPVLNRIAAFADEMAEWRQHLHRHPETRFDCHQTAAFVAGKLREFGVDEIHEGIAESGLVAIIRGRSPGPAIGLRADMDALPMQEQSGKPHASTVPGAMHACGHDGHTTMLLGAAKYLAETRNFAGTAVLIFQPAEEWGSGADVMVKAGVLDDWKVEQVYAIHNMPGTPVGTFYGNTGATMAGIDEFDITIEGRGGHGAYPHLTRDPITAGVALHSAIQTILSRDHYALDRLVVAVTQFHAGTANNITPGTATLSGTVRSFSDEAQAVAKRRLREICEGVQATFGVTVTLDYIEWEPPTVNDPDCAQFAFNVAEEVGRVESREALPEMGGEDFAYMLRARPGAYIFLGNGDTAEVHHPAYDFSDETAPFGASYFARLVERALPA</sequence>
<feature type="binding site" evidence="2">
    <location>
        <position position="104"/>
    </location>
    <ligand>
        <name>Mn(2+)</name>
        <dbReference type="ChEBI" id="CHEBI:29035"/>
        <label>2</label>
    </ligand>
</feature>
<dbReference type="SUPFAM" id="SSF55031">
    <property type="entry name" value="Bacterial exopeptidase dimerisation domain"/>
    <property type="match status" value="1"/>
</dbReference>
<evidence type="ECO:0000256" key="2">
    <source>
        <dbReference type="PIRSR" id="PIRSR005962-1"/>
    </source>
</evidence>
<feature type="binding site" evidence="2">
    <location>
        <position position="137"/>
    </location>
    <ligand>
        <name>Mn(2+)</name>
        <dbReference type="ChEBI" id="CHEBI:29035"/>
        <label>2</label>
    </ligand>
</feature>
<dbReference type="Gene3D" id="3.30.70.360">
    <property type="match status" value="1"/>
</dbReference>
<feature type="domain" description="Peptidase M20 dimerisation" evidence="3">
    <location>
        <begin position="183"/>
        <end position="278"/>
    </location>
</feature>
<name>A0A6B2K328_9RHOB</name>
<dbReference type="InterPro" id="IPR011650">
    <property type="entry name" value="Peptidase_M20_dimer"/>
</dbReference>
<feature type="binding site" evidence="2">
    <location>
        <position position="102"/>
    </location>
    <ligand>
        <name>Mn(2+)</name>
        <dbReference type="ChEBI" id="CHEBI:29035"/>
        <label>2</label>
    </ligand>
</feature>
<dbReference type="Gene3D" id="3.40.630.10">
    <property type="entry name" value="Zn peptidases"/>
    <property type="match status" value="1"/>
</dbReference>
<comment type="cofactor">
    <cofactor evidence="2">
        <name>Mn(2+)</name>
        <dbReference type="ChEBI" id="CHEBI:29035"/>
    </cofactor>
    <text evidence="2">The Mn(2+) ion enhances activity.</text>
</comment>
<keyword evidence="2" id="KW-0479">Metal-binding</keyword>
<evidence type="ECO:0000313" key="4">
    <source>
        <dbReference type="EMBL" id="NDV00906.1"/>
    </source>
</evidence>
<dbReference type="NCBIfam" id="TIGR01891">
    <property type="entry name" value="amidohydrolases"/>
    <property type="match status" value="1"/>
</dbReference>
<reference evidence="4 5" key="1">
    <citation type="submission" date="2020-02" db="EMBL/GenBank/DDBJ databases">
        <title>Pseudoroseicyclus tamarix, sp. nov., isolated from offshore sediment of a Tamarix chinensis forest.</title>
        <authorList>
            <person name="Gai Y."/>
        </authorList>
    </citation>
    <scope>NUCLEOTIDE SEQUENCE [LARGE SCALE GENOMIC DNA]</scope>
    <source>
        <strain evidence="4 5">CLL3-39</strain>
    </source>
</reference>
<dbReference type="CDD" id="cd05666">
    <property type="entry name" value="M20_Acy1-like"/>
    <property type="match status" value="1"/>
</dbReference>
<dbReference type="GO" id="GO:0019877">
    <property type="term" value="P:diaminopimelate biosynthetic process"/>
    <property type="evidence" value="ECO:0007669"/>
    <property type="project" value="UniProtKB-ARBA"/>
</dbReference>
<dbReference type="SUPFAM" id="SSF53187">
    <property type="entry name" value="Zn-dependent exopeptidases"/>
    <property type="match status" value="1"/>
</dbReference>
<keyword evidence="1 4" id="KW-0378">Hydrolase</keyword>
<accession>A0A6B2K328</accession>
<dbReference type="GO" id="GO:0046872">
    <property type="term" value="F:metal ion binding"/>
    <property type="evidence" value="ECO:0007669"/>
    <property type="project" value="UniProtKB-KW"/>
</dbReference>
<comment type="caution">
    <text evidence="4">The sequence shown here is derived from an EMBL/GenBank/DDBJ whole genome shotgun (WGS) entry which is preliminary data.</text>
</comment>
<evidence type="ECO:0000256" key="1">
    <source>
        <dbReference type="ARBA" id="ARBA00022801"/>
    </source>
</evidence>
<organism evidence="4 5">
    <name type="scientific">Pseudoroseicyclus tamaricis</name>
    <dbReference type="NCBI Taxonomy" id="2705421"/>
    <lineage>
        <taxon>Bacteria</taxon>
        <taxon>Pseudomonadati</taxon>
        <taxon>Pseudomonadota</taxon>
        <taxon>Alphaproteobacteria</taxon>
        <taxon>Rhodobacterales</taxon>
        <taxon>Paracoccaceae</taxon>
        <taxon>Pseudoroseicyclus</taxon>
    </lineage>
</organism>
<feature type="binding site" evidence="2">
    <location>
        <position position="356"/>
    </location>
    <ligand>
        <name>Mn(2+)</name>
        <dbReference type="ChEBI" id="CHEBI:29035"/>
        <label>2</label>
    </ligand>
</feature>
<dbReference type="Pfam" id="PF07687">
    <property type="entry name" value="M20_dimer"/>
    <property type="match status" value="1"/>
</dbReference>
<dbReference type="EMBL" id="JAAGAB010000002">
    <property type="protein sequence ID" value="NDV00906.1"/>
    <property type="molecule type" value="Genomic_DNA"/>
</dbReference>
<dbReference type="RefSeq" id="WP_163891879.1">
    <property type="nucleotide sequence ID" value="NZ_JAAFYS010000002.1"/>
</dbReference>
<dbReference type="FunFam" id="3.30.70.360:FF:000001">
    <property type="entry name" value="N-acetyldiaminopimelate deacetylase"/>
    <property type="match status" value="1"/>
</dbReference>
<feature type="binding site" evidence="2">
    <location>
        <position position="163"/>
    </location>
    <ligand>
        <name>Mn(2+)</name>
        <dbReference type="ChEBI" id="CHEBI:29035"/>
        <label>2</label>
    </ligand>
</feature>
<dbReference type="PANTHER" id="PTHR11014:SF63">
    <property type="entry name" value="METALLOPEPTIDASE, PUTATIVE (AFU_ORTHOLOGUE AFUA_6G09600)-RELATED"/>
    <property type="match status" value="1"/>
</dbReference>
<proteinExistence type="predicted"/>
<evidence type="ECO:0000259" key="3">
    <source>
        <dbReference type="Pfam" id="PF07687"/>
    </source>
</evidence>
<evidence type="ECO:0000313" key="5">
    <source>
        <dbReference type="Proteomes" id="UP000474757"/>
    </source>
</evidence>
<keyword evidence="2" id="KW-0464">Manganese</keyword>
<dbReference type="GO" id="GO:0050118">
    <property type="term" value="F:N-acetyldiaminopimelate deacetylase activity"/>
    <property type="evidence" value="ECO:0007669"/>
    <property type="project" value="UniProtKB-ARBA"/>
</dbReference>
<dbReference type="AlphaFoldDB" id="A0A6B2K328"/>
<dbReference type="Proteomes" id="UP000474757">
    <property type="component" value="Unassembled WGS sequence"/>
</dbReference>
<dbReference type="InterPro" id="IPR002933">
    <property type="entry name" value="Peptidase_M20"/>
</dbReference>
<gene>
    <name evidence="4" type="ORF">GZA08_07980</name>
</gene>
<dbReference type="PIRSF" id="PIRSF005962">
    <property type="entry name" value="Pept_M20D_amidohydro"/>
    <property type="match status" value="1"/>
</dbReference>